<proteinExistence type="predicted"/>
<dbReference type="PANTHER" id="PTHR46663:SF2">
    <property type="entry name" value="GGDEF DOMAIN-CONTAINING PROTEIN"/>
    <property type="match status" value="1"/>
</dbReference>
<dbReference type="PROSITE" id="PS50887">
    <property type="entry name" value="GGDEF"/>
    <property type="match status" value="1"/>
</dbReference>
<dbReference type="Gene3D" id="3.30.70.270">
    <property type="match status" value="1"/>
</dbReference>
<dbReference type="CDD" id="cd18774">
    <property type="entry name" value="PDC2_HK_sensor"/>
    <property type="match status" value="1"/>
</dbReference>
<evidence type="ECO:0000313" key="4">
    <source>
        <dbReference type="EMBL" id="MCC6073204.1"/>
    </source>
</evidence>
<evidence type="ECO:0000256" key="1">
    <source>
        <dbReference type="SAM" id="Coils"/>
    </source>
</evidence>
<feature type="domain" description="GGDEF" evidence="3">
    <location>
        <begin position="326"/>
        <end position="460"/>
    </location>
</feature>
<name>A0ABS8J110_9BURK</name>
<keyword evidence="1" id="KW-0175">Coiled coil</keyword>
<evidence type="ECO:0000259" key="3">
    <source>
        <dbReference type="PROSITE" id="PS50887"/>
    </source>
</evidence>
<keyword evidence="4" id="KW-0548">Nucleotidyltransferase</keyword>
<feature type="transmembrane region" description="Helical" evidence="2">
    <location>
        <begin position="196"/>
        <end position="215"/>
    </location>
</feature>
<dbReference type="SUPFAM" id="SSF55073">
    <property type="entry name" value="Nucleotide cyclase"/>
    <property type="match status" value="1"/>
</dbReference>
<dbReference type="InterPro" id="IPR052163">
    <property type="entry name" value="DGC-Regulatory_Protein"/>
</dbReference>
<dbReference type="SMART" id="SM00267">
    <property type="entry name" value="GGDEF"/>
    <property type="match status" value="1"/>
</dbReference>
<dbReference type="RefSeq" id="WP_229434312.1">
    <property type="nucleotide sequence ID" value="NZ_JAJHPV010000021.1"/>
</dbReference>
<dbReference type="CDD" id="cd01949">
    <property type="entry name" value="GGDEF"/>
    <property type="match status" value="1"/>
</dbReference>
<dbReference type="InterPro" id="IPR029787">
    <property type="entry name" value="Nucleotide_cyclase"/>
</dbReference>
<organism evidence="4 5">
    <name type="scientific">Massilia agrisoli</name>
    <dbReference type="NCBI Taxonomy" id="2892444"/>
    <lineage>
        <taxon>Bacteria</taxon>
        <taxon>Pseudomonadati</taxon>
        <taxon>Pseudomonadota</taxon>
        <taxon>Betaproteobacteria</taxon>
        <taxon>Burkholderiales</taxon>
        <taxon>Oxalobacteraceae</taxon>
        <taxon>Telluria group</taxon>
        <taxon>Massilia</taxon>
    </lineage>
</organism>
<keyword evidence="2" id="KW-0472">Membrane</keyword>
<keyword evidence="5" id="KW-1185">Reference proteome</keyword>
<comment type="caution">
    <text evidence="4">The sequence shown here is derived from an EMBL/GenBank/DDBJ whole genome shotgun (WGS) entry which is preliminary data.</text>
</comment>
<dbReference type="Proteomes" id="UP001198701">
    <property type="component" value="Unassembled WGS sequence"/>
</dbReference>
<feature type="coiled-coil region" evidence="1">
    <location>
        <begin position="264"/>
        <end position="291"/>
    </location>
</feature>
<dbReference type="PANTHER" id="PTHR46663">
    <property type="entry name" value="DIGUANYLATE CYCLASE DGCT-RELATED"/>
    <property type="match status" value="1"/>
</dbReference>
<feature type="transmembrane region" description="Helical" evidence="2">
    <location>
        <begin position="21"/>
        <end position="42"/>
    </location>
</feature>
<dbReference type="NCBIfam" id="TIGR00254">
    <property type="entry name" value="GGDEF"/>
    <property type="match status" value="1"/>
</dbReference>
<evidence type="ECO:0000313" key="5">
    <source>
        <dbReference type="Proteomes" id="UP001198701"/>
    </source>
</evidence>
<sequence length="470" mass="50588">MHKITAVPAPKKTRTAPRLGSFVTLGVCAAVGLTMLAMLALVNHFAVPYATREAELRLQQLAWQMRDSVDRVANKAGGDPSLLPDVRSVPGSLQATVTDHAFKEYGAEIVVVRRDGTVLLGPAGMEGQKIATDSLKLALGGATGAVAETWPDGRTYFTGYARTGDPKDPAPVEWAVLARQPEATAMAGWDALKWRILWISLALGGALAWIATMLARKVTRPMNQLSSMMETRASGAAAGPVLALPDEYGFREAQVLSKAMWHMLEAESQHVRVLERMNEELEAKVAERTAELHAMAMSDTLTGLPNRRALMHVLPQAIKRAVRLRRSCAVLFLDLDGFKGVNDSYGHEEGDELLRQVGARIAASVRKTDTVARLAGDEFVVVLEMLPAPGDAEATARKILPQLRLPFALSNNVVTVSASIGVAVFLPDDAQDMAALLVRADQAMYVAKGEGKDCIALARTAREAEAVALD</sequence>
<protein>
    <submittedName>
        <fullName evidence="4">Diguanylate cyclase</fullName>
        <ecNumber evidence="4">2.7.7.65</ecNumber>
    </submittedName>
</protein>
<keyword evidence="2" id="KW-1133">Transmembrane helix</keyword>
<reference evidence="4 5" key="1">
    <citation type="submission" date="2021-11" db="EMBL/GenBank/DDBJ databases">
        <authorList>
            <person name="Huq M.A."/>
        </authorList>
    </citation>
    <scope>NUCLEOTIDE SEQUENCE [LARGE SCALE GENOMIC DNA]</scope>
    <source>
        <strain evidence="4 5">MAHUQ-52</strain>
    </source>
</reference>
<keyword evidence="2" id="KW-0812">Transmembrane</keyword>
<dbReference type="EC" id="2.7.7.65" evidence="4"/>
<dbReference type="EMBL" id="JAJHPV010000021">
    <property type="protein sequence ID" value="MCC6073204.1"/>
    <property type="molecule type" value="Genomic_DNA"/>
</dbReference>
<accession>A0ABS8J110</accession>
<dbReference type="Pfam" id="PF00990">
    <property type="entry name" value="GGDEF"/>
    <property type="match status" value="1"/>
</dbReference>
<dbReference type="GO" id="GO:0052621">
    <property type="term" value="F:diguanylate cyclase activity"/>
    <property type="evidence" value="ECO:0007669"/>
    <property type="project" value="UniProtKB-EC"/>
</dbReference>
<evidence type="ECO:0000256" key="2">
    <source>
        <dbReference type="SAM" id="Phobius"/>
    </source>
</evidence>
<dbReference type="InterPro" id="IPR000160">
    <property type="entry name" value="GGDEF_dom"/>
</dbReference>
<keyword evidence="4" id="KW-0808">Transferase</keyword>
<dbReference type="InterPro" id="IPR043128">
    <property type="entry name" value="Rev_trsase/Diguanyl_cyclase"/>
</dbReference>
<gene>
    <name evidence="4" type="ORF">LMJ30_19925</name>
</gene>